<dbReference type="GO" id="GO:0022857">
    <property type="term" value="F:transmembrane transporter activity"/>
    <property type="evidence" value="ECO:0007669"/>
    <property type="project" value="InterPro"/>
</dbReference>
<keyword evidence="3" id="KW-1003">Cell membrane</keyword>
<dbReference type="Pfam" id="PF07690">
    <property type="entry name" value="MFS_1"/>
    <property type="match status" value="1"/>
</dbReference>
<reference evidence="9 10" key="1">
    <citation type="journal article" date="2012" name="J. Bacteriol.">
        <title>Complete genome sequence of Enterobacter aerogenes KCTC 2190.</title>
        <authorList>
            <person name="Shin S.H."/>
            <person name="Kim S."/>
            <person name="Kim J.Y."/>
            <person name="Lee S."/>
            <person name="Um Y."/>
            <person name="Oh M.K."/>
            <person name="Kim Y.R."/>
            <person name="Lee J."/>
            <person name="Yang K.S."/>
        </authorList>
    </citation>
    <scope>NUCLEOTIDE SEQUENCE [LARGE SCALE GENOMIC DNA]</scope>
    <source>
        <strain evidence="9 10">KCTC 2190</strain>
    </source>
</reference>
<dbReference type="EMBL" id="CP002824">
    <property type="protein sequence ID" value="AEG96732.1"/>
    <property type="molecule type" value="Genomic_DNA"/>
</dbReference>
<evidence type="ECO:0000256" key="4">
    <source>
        <dbReference type="ARBA" id="ARBA00022692"/>
    </source>
</evidence>
<evidence type="ECO:0000256" key="1">
    <source>
        <dbReference type="ARBA" id="ARBA00004141"/>
    </source>
</evidence>
<dbReference type="OrthoDB" id="9814303at2"/>
<dbReference type="HOGENOM" id="CLU_001265_47_1_6"/>
<dbReference type="PANTHER" id="PTHR42718">
    <property type="entry name" value="MAJOR FACILITATOR SUPERFAMILY MULTIDRUG TRANSPORTER MFSC"/>
    <property type="match status" value="1"/>
</dbReference>
<feature type="domain" description="Major facilitator superfamily (MFS) profile" evidence="8">
    <location>
        <begin position="4"/>
        <end position="379"/>
    </location>
</feature>
<dbReference type="RefSeq" id="WP_015704136.1">
    <property type="nucleotide sequence ID" value="NC_015663.1"/>
</dbReference>
<gene>
    <name evidence="9" type="ordered locus">EAE_09050</name>
</gene>
<dbReference type="GO" id="GO:0016020">
    <property type="term" value="C:membrane"/>
    <property type="evidence" value="ECO:0007669"/>
    <property type="project" value="UniProtKB-SubCell"/>
</dbReference>
<feature type="transmembrane region" description="Helical" evidence="7">
    <location>
        <begin position="68"/>
        <end position="87"/>
    </location>
</feature>
<proteinExistence type="predicted"/>
<keyword evidence="10" id="KW-1185">Reference proteome</keyword>
<dbReference type="KEGG" id="eae:EAE_09050"/>
<accession>A0A0H3FQI4</accession>
<evidence type="ECO:0000256" key="5">
    <source>
        <dbReference type="ARBA" id="ARBA00022989"/>
    </source>
</evidence>
<dbReference type="PROSITE" id="PS50850">
    <property type="entry name" value="MFS"/>
    <property type="match status" value="1"/>
</dbReference>
<dbReference type="AlphaFoldDB" id="A0A0H3FQI4"/>
<dbReference type="eggNOG" id="COG2814">
    <property type="taxonomic scope" value="Bacteria"/>
</dbReference>
<dbReference type="Proteomes" id="UP000008881">
    <property type="component" value="Chromosome"/>
</dbReference>
<organism evidence="9 10">
    <name type="scientific">Klebsiella aerogenes (strain ATCC 13048 / DSM 30053 / CCUG 1429 / JCM 1235 / KCTC 2190 / NBRC 13534 / NCIMB 10102 / NCTC 10006 / CDC 819-56)</name>
    <name type="common">Enterobacter aerogenes</name>
    <dbReference type="NCBI Taxonomy" id="1028307"/>
    <lineage>
        <taxon>Bacteria</taxon>
        <taxon>Pseudomonadati</taxon>
        <taxon>Pseudomonadota</taxon>
        <taxon>Gammaproteobacteria</taxon>
        <taxon>Enterobacterales</taxon>
        <taxon>Enterobacteriaceae</taxon>
        <taxon>Klebsiella/Raoultella group</taxon>
        <taxon>Klebsiella</taxon>
    </lineage>
</organism>
<evidence type="ECO:0000259" key="8">
    <source>
        <dbReference type="PROSITE" id="PS50850"/>
    </source>
</evidence>
<sequence>MYRIYLYLILAASVSALATDMIVPALPLLQKAFNTDYSAIQLTISGFLVIYAASQLLSGFLGERLGKLRILTASFLLFLAGSLLCFMSDSLEMLLAGRALQALGAGAGPVLSKAIAKETFSTLTLKRALSDISSASAVVPLIAPLAGAAILGYLSWNTIFLVMALFSVVTLLLSPRRLVHHDVATVSSSSGFIAPAFIQGTLLVSLILSSLFCYISLSPAIFMQQLGLSTIHYSLLFSASVLFFIIGNQLAKFERIINPWFLFGINALSVLPFIIGSHSLILCIAGSMVFNLTLGAYYPSANFIALQIKGTKTGIAASVTGFIQTVSAGAISYFAVKLTDTGMGFDRTLGMSTLTLAILSLLVVTTMKVTQWKTGKKGK</sequence>
<feature type="transmembrane region" description="Helical" evidence="7">
    <location>
        <begin position="42"/>
        <end position="61"/>
    </location>
</feature>
<feature type="transmembrane region" description="Helical" evidence="7">
    <location>
        <begin position="191"/>
        <end position="217"/>
    </location>
</feature>
<feature type="transmembrane region" description="Helical" evidence="7">
    <location>
        <begin position="229"/>
        <end position="248"/>
    </location>
</feature>
<dbReference type="InterPro" id="IPR011701">
    <property type="entry name" value="MFS"/>
</dbReference>
<feature type="transmembrane region" description="Helical" evidence="7">
    <location>
        <begin position="132"/>
        <end position="153"/>
    </location>
</feature>
<dbReference type="PANTHER" id="PTHR42718:SF9">
    <property type="entry name" value="MAJOR FACILITATOR SUPERFAMILY MULTIDRUG TRANSPORTER MFSC"/>
    <property type="match status" value="1"/>
</dbReference>
<dbReference type="PATRIC" id="fig|1028307.3.peg.1799"/>
<dbReference type="GeneID" id="93309986"/>
<evidence type="ECO:0000256" key="7">
    <source>
        <dbReference type="SAM" id="Phobius"/>
    </source>
</evidence>
<feature type="transmembrane region" description="Helical" evidence="7">
    <location>
        <begin position="159"/>
        <end position="179"/>
    </location>
</feature>
<feature type="transmembrane region" description="Helical" evidence="7">
    <location>
        <begin position="348"/>
        <end position="369"/>
    </location>
</feature>
<comment type="subcellular location">
    <subcellularLocation>
        <location evidence="1">Membrane</location>
        <topology evidence="1">Multi-pass membrane protein</topology>
    </subcellularLocation>
</comment>
<keyword evidence="5 7" id="KW-1133">Transmembrane helix</keyword>
<evidence type="ECO:0000256" key="3">
    <source>
        <dbReference type="ARBA" id="ARBA00022475"/>
    </source>
</evidence>
<protein>
    <submittedName>
        <fullName evidence="9">Transporter, major facilitator family protein</fullName>
    </submittedName>
</protein>
<evidence type="ECO:0000313" key="10">
    <source>
        <dbReference type="Proteomes" id="UP000008881"/>
    </source>
</evidence>
<dbReference type="InterPro" id="IPR020846">
    <property type="entry name" value="MFS_dom"/>
</dbReference>
<keyword evidence="4 7" id="KW-0812">Transmembrane</keyword>
<keyword evidence="6 7" id="KW-0472">Membrane</keyword>
<dbReference type="InterPro" id="IPR036259">
    <property type="entry name" value="MFS_trans_sf"/>
</dbReference>
<dbReference type="Gene3D" id="1.20.1720.10">
    <property type="entry name" value="Multidrug resistance protein D"/>
    <property type="match status" value="1"/>
</dbReference>
<feature type="transmembrane region" description="Helical" evidence="7">
    <location>
        <begin position="260"/>
        <end position="282"/>
    </location>
</feature>
<dbReference type="SUPFAM" id="SSF103473">
    <property type="entry name" value="MFS general substrate transporter"/>
    <property type="match status" value="1"/>
</dbReference>
<evidence type="ECO:0000313" key="9">
    <source>
        <dbReference type="EMBL" id="AEG96732.1"/>
    </source>
</evidence>
<keyword evidence="2" id="KW-0813">Transport</keyword>
<name>A0A0H3FQI4_KLEAK</name>
<evidence type="ECO:0000256" key="6">
    <source>
        <dbReference type="ARBA" id="ARBA00023136"/>
    </source>
</evidence>
<feature type="transmembrane region" description="Helical" evidence="7">
    <location>
        <begin position="315"/>
        <end position="336"/>
    </location>
</feature>
<evidence type="ECO:0000256" key="2">
    <source>
        <dbReference type="ARBA" id="ARBA00022448"/>
    </source>
</evidence>